<evidence type="ECO:0000313" key="1">
    <source>
        <dbReference type="EMBL" id="SFC89779.1"/>
    </source>
</evidence>
<proteinExistence type="predicted"/>
<organism evidence="1 2">
    <name type="scientific">Spirosoma endophyticum</name>
    <dbReference type="NCBI Taxonomy" id="662367"/>
    <lineage>
        <taxon>Bacteria</taxon>
        <taxon>Pseudomonadati</taxon>
        <taxon>Bacteroidota</taxon>
        <taxon>Cytophagia</taxon>
        <taxon>Cytophagales</taxon>
        <taxon>Cytophagaceae</taxon>
        <taxon>Spirosoma</taxon>
    </lineage>
</organism>
<keyword evidence="2" id="KW-1185">Reference proteome</keyword>
<dbReference type="OrthoDB" id="965041at2"/>
<dbReference type="RefSeq" id="WP_093824930.1">
    <property type="nucleotide sequence ID" value="NZ_FOLQ01000002.1"/>
</dbReference>
<sequence length="118" mass="13730">MEPGNENELYRQLVSHWEQVEGQAGMLTFNQYRMAFVELQALTHHIDRTKAIVEGVIRQASQLGRSPEWLLGELLFEIQAERLGNRQEWLRTELASEQASDDSLNLYNERLNRFDSPA</sequence>
<name>A0A1I1MWN6_9BACT</name>
<protein>
    <submittedName>
        <fullName evidence="1">Uncharacterized protein</fullName>
    </submittedName>
</protein>
<dbReference type="Proteomes" id="UP000198598">
    <property type="component" value="Unassembled WGS sequence"/>
</dbReference>
<reference evidence="1 2" key="1">
    <citation type="submission" date="2016-10" db="EMBL/GenBank/DDBJ databases">
        <authorList>
            <person name="de Groot N.N."/>
        </authorList>
    </citation>
    <scope>NUCLEOTIDE SEQUENCE [LARGE SCALE GENOMIC DNA]</scope>
    <source>
        <strain evidence="1 2">DSM 26130</strain>
    </source>
</reference>
<dbReference type="AlphaFoldDB" id="A0A1I1MWN6"/>
<gene>
    <name evidence="1" type="ORF">SAMN05216167_102746</name>
</gene>
<accession>A0A1I1MWN6</accession>
<evidence type="ECO:0000313" key="2">
    <source>
        <dbReference type="Proteomes" id="UP000198598"/>
    </source>
</evidence>
<dbReference type="EMBL" id="FOLQ01000002">
    <property type="protein sequence ID" value="SFC89779.1"/>
    <property type="molecule type" value="Genomic_DNA"/>
</dbReference>